<reference evidence="2 3" key="1">
    <citation type="submission" date="2024-09" db="EMBL/GenBank/DDBJ databases">
        <title>Genome sequencing and assembly of Phytophthora oleae, isolate VK10A, causative agent of rot of olive drupes.</title>
        <authorList>
            <person name="Conti Taguali S."/>
            <person name="Riolo M."/>
            <person name="La Spada F."/>
            <person name="Cacciola S.O."/>
            <person name="Dionisio G."/>
        </authorList>
    </citation>
    <scope>NUCLEOTIDE SEQUENCE [LARGE SCALE GENOMIC DNA]</scope>
    <source>
        <strain evidence="2 3">VK10A</strain>
    </source>
</reference>
<accession>A0ABD3G6V7</accession>
<evidence type="ECO:0000313" key="2">
    <source>
        <dbReference type="EMBL" id="KAL3673927.1"/>
    </source>
</evidence>
<sequence length="309" mass="34650">MKPEVVVLTVEGFHALYVSNALHLATSWEFTTVVLTLDLAQFWLSMLDVIVTLREVQVLMTKIPREHSIANENFLQVAMRILAVDGAARPGVNSLNPATEPRFSGLRSGKAPDTEREPLYTDSVRVNNSKLQRYSITKQALFQGAQVVPLVTPDKFQARLLTTADKLPPEMDIAAIFSLADRALFIDKATRVLFITEYIVLIEYTEVMLPIIYSLHDIVLFYMHNGSFYPVLTGCSSAELLWSIVNVLVYAVLEFVSLVMVCLVLKRTLGFSSWKQLAFVLETQAASIQNKMTVTFLYAMQISLIHLGT</sequence>
<keyword evidence="1" id="KW-0472">Membrane</keyword>
<comment type="caution">
    <text evidence="2">The sequence shown here is derived from an EMBL/GenBank/DDBJ whole genome shotgun (WGS) entry which is preliminary data.</text>
</comment>
<protein>
    <submittedName>
        <fullName evidence="2">Uncharacterized protein</fullName>
    </submittedName>
</protein>
<proteinExistence type="predicted"/>
<organism evidence="2 3">
    <name type="scientific">Phytophthora oleae</name>
    <dbReference type="NCBI Taxonomy" id="2107226"/>
    <lineage>
        <taxon>Eukaryota</taxon>
        <taxon>Sar</taxon>
        <taxon>Stramenopiles</taxon>
        <taxon>Oomycota</taxon>
        <taxon>Peronosporomycetes</taxon>
        <taxon>Peronosporales</taxon>
        <taxon>Peronosporaceae</taxon>
        <taxon>Phytophthora</taxon>
    </lineage>
</organism>
<dbReference type="Proteomes" id="UP001632037">
    <property type="component" value="Unassembled WGS sequence"/>
</dbReference>
<feature type="transmembrane region" description="Helical" evidence="1">
    <location>
        <begin position="240"/>
        <end position="265"/>
    </location>
</feature>
<keyword evidence="1" id="KW-0812">Transmembrane</keyword>
<keyword evidence="1" id="KW-1133">Transmembrane helix</keyword>
<keyword evidence="3" id="KW-1185">Reference proteome</keyword>
<evidence type="ECO:0000313" key="3">
    <source>
        <dbReference type="Proteomes" id="UP001632037"/>
    </source>
</evidence>
<dbReference type="EMBL" id="JBIMZQ010000002">
    <property type="protein sequence ID" value="KAL3673927.1"/>
    <property type="molecule type" value="Genomic_DNA"/>
</dbReference>
<dbReference type="AlphaFoldDB" id="A0ABD3G6V7"/>
<gene>
    <name evidence="2" type="ORF">V7S43_001614</name>
</gene>
<evidence type="ECO:0000256" key="1">
    <source>
        <dbReference type="SAM" id="Phobius"/>
    </source>
</evidence>
<name>A0ABD3G6V7_9STRA</name>